<dbReference type="EMBL" id="EF208111">
    <property type="protein sequence ID" value="ABM97655.1"/>
    <property type="molecule type" value="Genomic_DNA"/>
</dbReference>
<dbReference type="SUPFAM" id="SSF57586">
    <property type="entry name" value="TNF receptor-like"/>
    <property type="match status" value="1"/>
</dbReference>
<feature type="domain" description="TNFR-Cys" evidence="2">
    <location>
        <begin position="63"/>
        <end position="100"/>
    </location>
</feature>
<dbReference type="PROSITE" id="PS50050">
    <property type="entry name" value="TNFR_NGFR_2"/>
    <property type="match status" value="1"/>
</dbReference>
<feature type="non-terminal residue" evidence="3">
    <location>
        <position position="1"/>
    </location>
</feature>
<evidence type="ECO:0000256" key="1">
    <source>
        <dbReference type="SAM" id="Phobius"/>
    </source>
</evidence>
<dbReference type="Pfam" id="PF00020">
    <property type="entry name" value="TNFR_c6"/>
    <property type="match status" value="1"/>
</dbReference>
<dbReference type="SMART" id="SM00208">
    <property type="entry name" value="TNFR"/>
    <property type="match status" value="2"/>
</dbReference>
<feature type="transmembrane region" description="Helical" evidence="1">
    <location>
        <begin position="139"/>
        <end position="162"/>
    </location>
</feature>
<organism evidence="3">
    <name type="scientific">Human cytomegalovirus</name>
    <name type="common">HHV-5</name>
    <name type="synonym">Human herpesvirus 5</name>
    <dbReference type="NCBI Taxonomy" id="10359"/>
    <lineage>
        <taxon>Viruses</taxon>
        <taxon>Duplodnaviria</taxon>
        <taxon>Heunggongvirae</taxon>
        <taxon>Peploviricota</taxon>
        <taxon>Herviviricetes</taxon>
        <taxon>Herpesvirales</taxon>
        <taxon>Orthoherpesviridae</taxon>
        <taxon>Betaherpesvirinae</taxon>
        <taxon>Cytomegalovirus</taxon>
        <taxon>Cytomegalovirus humanbeta5</taxon>
    </lineage>
</organism>
<dbReference type="GO" id="GO:0050830">
    <property type="term" value="P:defense response to Gram-positive bacterium"/>
    <property type="evidence" value="ECO:0007669"/>
    <property type="project" value="TreeGrafter"/>
</dbReference>
<accession>A2TJV4</accession>
<dbReference type="PANTHER" id="PTHR46838">
    <property type="entry name" value="TUMOR NECROSIS FACTOR RECEPTOR SUPERFAMILY MEMBER 14"/>
    <property type="match status" value="1"/>
</dbReference>
<keyword evidence="1" id="KW-0812">Transmembrane</keyword>
<dbReference type="Gene3D" id="2.10.50.10">
    <property type="entry name" value="Tumor Necrosis Factor Receptor, subunit A, domain 2"/>
    <property type="match status" value="2"/>
</dbReference>
<dbReference type="GO" id="GO:0002720">
    <property type="term" value="P:positive regulation of cytokine production involved in immune response"/>
    <property type="evidence" value="ECO:0007669"/>
    <property type="project" value="TreeGrafter"/>
</dbReference>
<dbReference type="InterPro" id="IPR001368">
    <property type="entry name" value="TNFR/NGFR_Cys_rich_reg"/>
</dbReference>
<dbReference type="PROSITE" id="PS00652">
    <property type="entry name" value="TNFR_NGFR_1"/>
    <property type="match status" value="1"/>
</dbReference>
<evidence type="ECO:0000313" key="3">
    <source>
        <dbReference type="EMBL" id="ABM97655.1"/>
    </source>
</evidence>
<sequence length="195" mass="21514">LPVGGMKPLVMLICFGVFLLQLGGGKMCKPDEVKLGNQCCPPCGSGQKVTKVCTENSGITCTLCPNGTYLTGLYNCTNCTQCNDTQITVRNCTSTNNTICASKNHTLFSTPGVQHHKQRQQNHTAHVTVKQGKSGRHTLAWLSLFIFLVGIILLILYLIAAYRSERCQQCCSIGKIFYRTCKLPVVVFRSRYDEV</sequence>
<name>A2TJV4_HCMV</name>
<dbReference type="GO" id="GO:0050829">
    <property type="term" value="P:defense response to Gram-negative bacterium"/>
    <property type="evidence" value="ECO:0007669"/>
    <property type="project" value="TreeGrafter"/>
</dbReference>
<feature type="non-terminal residue" evidence="3">
    <location>
        <position position="195"/>
    </location>
</feature>
<proteinExistence type="predicted"/>
<reference evidence="3" key="1">
    <citation type="submission" date="2007-01" db="EMBL/GenBank/DDBJ databases">
        <title>Cardiomyopathy and heart failure in a child with congenital Cytomegalovirus infection: case report and review of the literature.</title>
        <authorList>
            <person name="Bazak S."/>
            <person name="Braunlin E."/>
            <person name="Chandy J."/>
            <person name="Choi Y."/>
            <person name="Schleiss M."/>
        </authorList>
    </citation>
    <scope>NUCLEOTIDE SEQUENCE</scope>
</reference>
<dbReference type="PANTHER" id="PTHR46838:SF1">
    <property type="entry name" value="TUMOR NECROSIS FACTOR RECEPTOR SUPERFAMILY MEMBER 14"/>
    <property type="match status" value="1"/>
</dbReference>
<organismHost>
    <name type="scientific">Homo sapiens</name>
    <name type="common">Human</name>
    <dbReference type="NCBI Taxonomy" id="9606"/>
</organismHost>
<protein>
    <submittedName>
        <fullName evidence="3">UL144</fullName>
    </submittedName>
</protein>
<keyword evidence="1" id="KW-0472">Membrane</keyword>
<evidence type="ECO:0000259" key="2">
    <source>
        <dbReference type="PROSITE" id="PS50050"/>
    </source>
</evidence>
<keyword evidence="1" id="KW-1133">Transmembrane helix</keyword>